<keyword evidence="2" id="KW-1185">Reference proteome</keyword>
<evidence type="ECO:0000313" key="2">
    <source>
        <dbReference type="Proteomes" id="UP000823388"/>
    </source>
</evidence>
<name>A0A8T0PZL9_PANVG</name>
<sequence length="56" mass="6267">MKNTLEGCLAFYQQTFIIQSTEVTRVDCSDGRTNGLIPFSSFFTPAEFQKYGIAPP</sequence>
<organism evidence="1 2">
    <name type="scientific">Panicum virgatum</name>
    <name type="common">Blackwell switchgrass</name>
    <dbReference type="NCBI Taxonomy" id="38727"/>
    <lineage>
        <taxon>Eukaryota</taxon>
        <taxon>Viridiplantae</taxon>
        <taxon>Streptophyta</taxon>
        <taxon>Embryophyta</taxon>
        <taxon>Tracheophyta</taxon>
        <taxon>Spermatophyta</taxon>
        <taxon>Magnoliopsida</taxon>
        <taxon>Liliopsida</taxon>
        <taxon>Poales</taxon>
        <taxon>Poaceae</taxon>
        <taxon>PACMAD clade</taxon>
        <taxon>Panicoideae</taxon>
        <taxon>Panicodae</taxon>
        <taxon>Paniceae</taxon>
        <taxon>Panicinae</taxon>
        <taxon>Panicum</taxon>
        <taxon>Panicum sect. Hiantes</taxon>
    </lineage>
</organism>
<evidence type="ECO:0000313" key="1">
    <source>
        <dbReference type="EMBL" id="KAG2566515.1"/>
    </source>
</evidence>
<comment type="caution">
    <text evidence="1">The sequence shown here is derived from an EMBL/GenBank/DDBJ whole genome shotgun (WGS) entry which is preliminary data.</text>
</comment>
<reference evidence="1" key="1">
    <citation type="submission" date="2020-05" db="EMBL/GenBank/DDBJ databases">
        <title>WGS assembly of Panicum virgatum.</title>
        <authorList>
            <person name="Lovell J.T."/>
            <person name="Jenkins J."/>
            <person name="Shu S."/>
            <person name="Juenger T.E."/>
            <person name="Schmutz J."/>
        </authorList>
    </citation>
    <scope>NUCLEOTIDE SEQUENCE</scope>
    <source>
        <strain evidence="1">AP13</strain>
    </source>
</reference>
<gene>
    <name evidence="1" type="ORF">PVAP13_7NG186740</name>
</gene>
<dbReference type="EMBL" id="CM029050">
    <property type="protein sequence ID" value="KAG2566515.1"/>
    <property type="molecule type" value="Genomic_DNA"/>
</dbReference>
<accession>A0A8T0PZL9</accession>
<protein>
    <submittedName>
        <fullName evidence="1">Uncharacterized protein</fullName>
    </submittedName>
</protein>
<dbReference type="Proteomes" id="UP000823388">
    <property type="component" value="Chromosome 7N"/>
</dbReference>
<dbReference type="AlphaFoldDB" id="A0A8T0PZL9"/>
<proteinExistence type="predicted"/>